<accession>A0ABD3NG73</accession>
<dbReference type="InterPro" id="IPR038577">
    <property type="entry name" value="GT10-like_C_sf"/>
</dbReference>
<keyword evidence="5" id="KW-0333">Golgi apparatus</keyword>
<feature type="domain" description="Fucosyltransferase C-terminal" evidence="6">
    <location>
        <begin position="18"/>
        <end position="173"/>
    </location>
</feature>
<reference evidence="7 8" key="1">
    <citation type="journal article" date="2020" name="G3 (Bethesda)">
        <title>Improved Reference Genome for Cyclotella cryptica CCMP332, a Model for Cell Wall Morphogenesis, Salinity Adaptation, and Lipid Production in Diatoms (Bacillariophyta).</title>
        <authorList>
            <person name="Roberts W.R."/>
            <person name="Downey K.M."/>
            <person name="Ruck E.C."/>
            <person name="Traller J.C."/>
            <person name="Alverson A.J."/>
        </authorList>
    </citation>
    <scope>NUCLEOTIDE SEQUENCE [LARGE SCALE GENOMIC DNA]</scope>
    <source>
        <strain evidence="7 8">CCMP332</strain>
    </source>
</reference>
<evidence type="ECO:0000256" key="4">
    <source>
        <dbReference type="ARBA" id="ARBA00022679"/>
    </source>
</evidence>
<proteinExistence type="inferred from homology"/>
<dbReference type="PANTHER" id="PTHR11929:SF194">
    <property type="entry name" value="ALPHA-(1,3)-FUCOSYLTRANSFERASE 10"/>
    <property type="match status" value="1"/>
</dbReference>
<evidence type="ECO:0000259" key="6">
    <source>
        <dbReference type="Pfam" id="PF00852"/>
    </source>
</evidence>
<name>A0ABD3NG73_9STRA</name>
<evidence type="ECO:0000256" key="2">
    <source>
        <dbReference type="ARBA" id="ARBA00008919"/>
    </source>
</evidence>
<keyword evidence="5" id="KW-0472">Membrane</keyword>
<comment type="similarity">
    <text evidence="2 5">Belongs to the glycosyltransferase 10 family.</text>
</comment>
<dbReference type="Pfam" id="PF00852">
    <property type="entry name" value="Glyco_transf_10"/>
    <property type="match status" value="1"/>
</dbReference>
<dbReference type="PANTHER" id="PTHR11929">
    <property type="entry name" value="ALPHA- 1,3 -FUCOSYLTRANSFERASE"/>
    <property type="match status" value="1"/>
</dbReference>
<keyword evidence="3 5" id="KW-0328">Glycosyltransferase</keyword>
<gene>
    <name evidence="7" type="ORF">HJC23_008969</name>
</gene>
<organism evidence="7 8">
    <name type="scientific">Cyclotella cryptica</name>
    <dbReference type="NCBI Taxonomy" id="29204"/>
    <lineage>
        <taxon>Eukaryota</taxon>
        <taxon>Sar</taxon>
        <taxon>Stramenopiles</taxon>
        <taxon>Ochrophyta</taxon>
        <taxon>Bacillariophyta</taxon>
        <taxon>Coscinodiscophyceae</taxon>
        <taxon>Thalassiosirophycidae</taxon>
        <taxon>Stephanodiscales</taxon>
        <taxon>Stephanodiscaceae</taxon>
        <taxon>Cyclotella</taxon>
    </lineage>
</organism>
<evidence type="ECO:0000313" key="7">
    <source>
        <dbReference type="EMBL" id="KAL3774898.1"/>
    </source>
</evidence>
<keyword evidence="8" id="KW-1185">Reference proteome</keyword>
<comment type="pathway">
    <text evidence="1">Protein modification; protein glycosylation.</text>
</comment>
<dbReference type="Gene3D" id="3.40.50.11660">
    <property type="entry name" value="Glycosyl transferase family 10, C-terminal domain"/>
    <property type="match status" value="1"/>
</dbReference>
<dbReference type="Proteomes" id="UP001516023">
    <property type="component" value="Unassembled WGS sequence"/>
</dbReference>
<dbReference type="InterPro" id="IPR055270">
    <property type="entry name" value="Glyco_tran_10_C"/>
</dbReference>
<keyword evidence="5" id="KW-0812">Transmembrane</keyword>
<dbReference type="GO" id="GO:0032580">
    <property type="term" value="C:Golgi cisterna membrane"/>
    <property type="evidence" value="ECO:0007669"/>
    <property type="project" value="UniProtKB-SubCell"/>
</dbReference>
<dbReference type="InterPro" id="IPR001503">
    <property type="entry name" value="Glyco_trans_10"/>
</dbReference>
<dbReference type="AlphaFoldDB" id="A0ABD3NG73"/>
<evidence type="ECO:0000256" key="3">
    <source>
        <dbReference type="ARBA" id="ARBA00022676"/>
    </source>
</evidence>
<evidence type="ECO:0000313" key="8">
    <source>
        <dbReference type="Proteomes" id="UP001516023"/>
    </source>
</evidence>
<evidence type="ECO:0000256" key="1">
    <source>
        <dbReference type="ARBA" id="ARBA00004922"/>
    </source>
</evidence>
<dbReference type="GO" id="GO:0016757">
    <property type="term" value="F:glycosyltransferase activity"/>
    <property type="evidence" value="ECO:0007669"/>
    <property type="project" value="UniProtKB-UniRule"/>
</dbReference>
<comment type="caution">
    <text evidence="7">The sequence shown here is derived from an EMBL/GenBank/DDBJ whole genome shotgun (WGS) entry which is preliminary data.</text>
</comment>
<dbReference type="EMBL" id="JABMIG020000570">
    <property type="protein sequence ID" value="KAL3774898.1"/>
    <property type="molecule type" value="Genomic_DNA"/>
</dbReference>
<protein>
    <recommendedName>
        <fullName evidence="5">Fucosyltransferase</fullName>
        <ecNumber evidence="5">2.4.1.-</ecNumber>
    </recommendedName>
</protein>
<sequence length="389" mass="43974">MPSPSNRCHDQGLISFPTSASTRTAGVKQLQASEVWVDSLSSCLKNSKPPPGVNTGNKTNVMEKYLFHLAFENGRTDDYITEKLWMEFHAGTIPVVLGSNNIKEHIGSIHGVIYVDDFASTQYLAEYLIKVSNNQTLYESYHVWRNEPYPEKFLENSNFTLVHSSCCTCRWVYARKYGFGWNHDKQSIEPVALSRETCLESHAMMSPGVETWWDDSGSKLCRLTLTPLKFLRATSFCAVENNAIATSRIGSGNLIQSLWSHDGVTDIYVEGQATTTHVLRMQFPLSHDSITFLDPYTACIQNKTSRISLAFNVKVIGAFNLQSNLTVNMVEIALYPDKLPSRIRIIVEDEDRFHKGALEQHTYYGGIMREDVMITPELFALEPTLLETY</sequence>
<comment type="subcellular location">
    <subcellularLocation>
        <location evidence="5">Golgi apparatus</location>
        <location evidence="5">Golgi stack membrane</location>
        <topology evidence="5">Single-pass type II membrane protein</topology>
    </subcellularLocation>
</comment>
<evidence type="ECO:0000256" key="5">
    <source>
        <dbReference type="RuleBase" id="RU003832"/>
    </source>
</evidence>
<keyword evidence="4 5" id="KW-0808">Transferase</keyword>
<dbReference type="EC" id="2.4.1.-" evidence="5"/>
<dbReference type="SUPFAM" id="SSF53756">
    <property type="entry name" value="UDP-Glycosyltransferase/glycogen phosphorylase"/>
    <property type="match status" value="1"/>
</dbReference>